<dbReference type="Gene3D" id="3.90.79.10">
    <property type="entry name" value="Nucleoside Triphosphate Pyrophosphohydrolase"/>
    <property type="match status" value="1"/>
</dbReference>
<dbReference type="RefSeq" id="WP_213010755.1">
    <property type="nucleotide sequence ID" value="NZ_BOQN01000087.1"/>
</dbReference>
<feature type="region of interest" description="Disordered" evidence="1">
    <location>
        <begin position="90"/>
        <end position="110"/>
    </location>
</feature>
<evidence type="ECO:0008006" key="4">
    <source>
        <dbReference type="Google" id="ProtNLM"/>
    </source>
</evidence>
<evidence type="ECO:0000313" key="3">
    <source>
        <dbReference type="Proteomes" id="UP000677082"/>
    </source>
</evidence>
<proteinExistence type="predicted"/>
<evidence type="ECO:0000256" key="1">
    <source>
        <dbReference type="SAM" id="MobiDB-lite"/>
    </source>
</evidence>
<dbReference type="EMBL" id="BOQN01000087">
    <property type="protein sequence ID" value="GIM95023.1"/>
    <property type="molecule type" value="Genomic_DNA"/>
</dbReference>
<name>A0A919TGK8_9ACTN</name>
<accession>A0A919TGK8</accession>
<comment type="caution">
    <text evidence="2">The sequence shown here is derived from an EMBL/GenBank/DDBJ whole genome shotgun (WGS) entry which is preliminary data.</text>
</comment>
<dbReference type="InterPro" id="IPR015797">
    <property type="entry name" value="NUDIX_hydrolase-like_dom_sf"/>
</dbReference>
<gene>
    <name evidence="2" type="ORF">Ato02nite_068160</name>
</gene>
<reference evidence="2 3" key="1">
    <citation type="submission" date="2021-03" db="EMBL/GenBank/DDBJ databases">
        <title>Whole genome shotgun sequence of Actinoplanes toevensis NBRC 105298.</title>
        <authorList>
            <person name="Komaki H."/>
            <person name="Tamura T."/>
        </authorList>
    </citation>
    <scope>NUCLEOTIDE SEQUENCE [LARGE SCALE GENOMIC DNA]</scope>
    <source>
        <strain evidence="2 3">NBRC 105298</strain>
    </source>
</reference>
<protein>
    <recommendedName>
        <fullName evidence="4">Nudix hydrolase domain-containing protein</fullName>
    </recommendedName>
</protein>
<dbReference type="SUPFAM" id="SSF55811">
    <property type="entry name" value="Nudix"/>
    <property type="match status" value="1"/>
</dbReference>
<sequence length="110" mass="12182">MQEDVADRSAARLRENGRPEEYGDMGVIYEDAFVIALRDTVEFRDGSTGPYIRVIGQAAGAGAVILPVFGDGRILLTRQFRHNIRDRQWETPAASPCPRTPCWRASTSSA</sequence>
<keyword evidence="3" id="KW-1185">Reference proteome</keyword>
<organism evidence="2 3">
    <name type="scientific">Paractinoplanes toevensis</name>
    <dbReference type="NCBI Taxonomy" id="571911"/>
    <lineage>
        <taxon>Bacteria</taxon>
        <taxon>Bacillati</taxon>
        <taxon>Actinomycetota</taxon>
        <taxon>Actinomycetes</taxon>
        <taxon>Micromonosporales</taxon>
        <taxon>Micromonosporaceae</taxon>
        <taxon>Paractinoplanes</taxon>
    </lineage>
</organism>
<evidence type="ECO:0000313" key="2">
    <source>
        <dbReference type="EMBL" id="GIM95023.1"/>
    </source>
</evidence>
<dbReference type="AlphaFoldDB" id="A0A919TGK8"/>
<dbReference type="Proteomes" id="UP000677082">
    <property type="component" value="Unassembled WGS sequence"/>
</dbReference>